<evidence type="ECO:0000313" key="5">
    <source>
        <dbReference type="Proteomes" id="UP000282423"/>
    </source>
</evidence>
<evidence type="ECO:0000313" key="4">
    <source>
        <dbReference type="EMBL" id="RKO70681.1"/>
    </source>
</evidence>
<dbReference type="GO" id="GO:0000156">
    <property type="term" value="F:phosphorelay response regulator activity"/>
    <property type="evidence" value="ECO:0007669"/>
    <property type="project" value="InterPro"/>
</dbReference>
<evidence type="ECO:0000259" key="2">
    <source>
        <dbReference type="PROSITE" id="PS50110"/>
    </source>
</evidence>
<dbReference type="Pfam" id="PF00072">
    <property type="entry name" value="Response_reg"/>
    <property type="match status" value="1"/>
</dbReference>
<dbReference type="Gene3D" id="3.40.50.2300">
    <property type="match status" value="1"/>
</dbReference>
<dbReference type="GO" id="GO:0003677">
    <property type="term" value="F:DNA binding"/>
    <property type="evidence" value="ECO:0007669"/>
    <property type="project" value="UniProtKB-KW"/>
</dbReference>
<dbReference type="InterPro" id="IPR046947">
    <property type="entry name" value="LytR-like"/>
</dbReference>
<dbReference type="SMART" id="SM00448">
    <property type="entry name" value="REC"/>
    <property type="match status" value="1"/>
</dbReference>
<protein>
    <submittedName>
        <fullName evidence="4">DNA-binding response regulator</fullName>
    </submittedName>
</protein>
<dbReference type="OrthoDB" id="9787344at2"/>
<accession>A0A420VWG2</accession>
<dbReference type="PANTHER" id="PTHR37299">
    <property type="entry name" value="TRANSCRIPTIONAL REGULATOR-RELATED"/>
    <property type="match status" value="1"/>
</dbReference>
<dbReference type="SMART" id="SM00850">
    <property type="entry name" value="LytTR"/>
    <property type="match status" value="1"/>
</dbReference>
<feature type="domain" description="Response regulatory" evidence="2">
    <location>
        <begin position="16"/>
        <end position="127"/>
    </location>
</feature>
<reference evidence="4 5" key="1">
    <citation type="submission" date="2018-10" db="EMBL/GenBank/DDBJ databases">
        <title>Sphingobacterium sp. M05W1-28.</title>
        <authorList>
            <person name="Cai H."/>
        </authorList>
    </citation>
    <scope>NUCLEOTIDE SEQUENCE [LARGE SCALE GENOMIC DNA]</scope>
    <source>
        <strain evidence="4 5">M05W1-28</strain>
    </source>
</reference>
<proteinExistence type="predicted"/>
<dbReference type="AlphaFoldDB" id="A0A420VWG2"/>
<dbReference type="Pfam" id="PF04397">
    <property type="entry name" value="LytTR"/>
    <property type="match status" value="1"/>
</dbReference>
<dbReference type="InterPro" id="IPR011006">
    <property type="entry name" value="CheY-like_superfamily"/>
</dbReference>
<name>A0A420VWG2_9SPHI</name>
<dbReference type="PANTHER" id="PTHR37299:SF1">
    <property type="entry name" value="STAGE 0 SPORULATION PROTEIN A HOMOLOG"/>
    <property type="match status" value="1"/>
</dbReference>
<dbReference type="SUPFAM" id="SSF52172">
    <property type="entry name" value="CheY-like"/>
    <property type="match status" value="1"/>
</dbReference>
<feature type="domain" description="HTH LytTR-type" evidence="3">
    <location>
        <begin position="147"/>
        <end position="251"/>
    </location>
</feature>
<sequence length="251" mass="29269">MNSMTIKSETPMPPLKCLIVDDELGAAEGIKFYIEKLDFLEVTQIGFSAIEATRALREHEIDLMFLDINMPELSGIELLESLKKTPLTIMTTAYSEYALDGFRLNVVDYLLKPISFPRFFQAVQKAHEMYRSQLALRDMMTTRDQDIYIKQGDTFIRFVWTDILYIEAMQNYVKIYLKDKVYLVHQTMHVTANMLPDKAFFRIHKSFLVNLSHIEKISGGRVYVNGTELPLSKYRREELFKTVVSRKLLSR</sequence>
<gene>
    <name evidence="4" type="ORF">D7322_15525</name>
</gene>
<feature type="modified residue" description="4-aspartylphosphate" evidence="1">
    <location>
        <position position="67"/>
    </location>
</feature>
<evidence type="ECO:0000256" key="1">
    <source>
        <dbReference type="PROSITE-ProRule" id="PRU00169"/>
    </source>
</evidence>
<organism evidence="4 5">
    <name type="scientific">Sphingobacterium puteale</name>
    <dbReference type="NCBI Taxonomy" id="2420510"/>
    <lineage>
        <taxon>Bacteria</taxon>
        <taxon>Pseudomonadati</taxon>
        <taxon>Bacteroidota</taxon>
        <taxon>Sphingobacteriia</taxon>
        <taxon>Sphingobacteriales</taxon>
        <taxon>Sphingobacteriaceae</taxon>
        <taxon>Sphingobacterium</taxon>
    </lineage>
</organism>
<dbReference type="Gene3D" id="2.40.50.1020">
    <property type="entry name" value="LytTr DNA-binding domain"/>
    <property type="match status" value="1"/>
</dbReference>
<comment type="caution">
    <text evidence="4">The sequence shown here is derived from an EMBL/GenBank/DDBJ whole genome shotgun (WGS) entry which is preliminary data.</text>
</comment>
<dbReference type="PROSITE" id="PS50930">
    <property type="entry name" value="HTH_LYTTR"/>
    <property type="match status" value="1"/>
</dbReference>
<dbReference type="PROSITE" id="PS50110">
    <property type="entry name" value="RESPONSE_REGULATORY"/>
    <property type="match status" value="1"/>
</dbReference>
<keyword evidence="4" id="KW-0238">DNA-binding</keyword>
<dbReference type="InterPro" id="IPR007492">
    <property type="entry name" value="LytTR_DNA-bd_dom"/>
</dbReference>
<dbReference type="Proteomes" id="UP000282423">
    <property type="component" value="Unassembled WGS sequence"/>
</dbReference>
<keyword evidence="1" id="KW-0597">Phosphoprotein</keyword>
<dbReference type="InterPro" id="IPR001789">
    <property type="entry name" value="Sig_transdc_resp-reg_receiver"/>
</dbReference>
<keyword evidence="5" id="KW-1185">Reference proteome</keyword>
<evidence type="ECO:0000259" key="3">
    <source>
        <dbReference type="PROSITE" id="PS50930"/>
    </source>
</evidence>
<dbReference type="EMBL" id="RBWS01000011">
    <property type="protein sequence ID" value="RKO70681.1"/>
    <property type="molecule type" value="Genomic_DNA"/>
</dbReference>